<reference evidence="2" key="1">
    <citation type="submission" date="2020-08" db="EMBL/GenBank/DDBJ databases">
        <title>Genomic Encyclopedia of Type Strains, Phase III (KMG-III): the genomes of soil and plant-associated and newly described type strains.</title>
        <authorList>
            <person name="Whitman W."/>
        </authorList>
    </citation>
    <scope>NUCLEOTIDE SEQUENCE [LARGE SCALE GENOMIC DNA]</scope>
    <source>
        <strain evidence="2">CECT 8628</strain>
    </source>
</reference>
<accession>A0A839SEQ0</accession>
<dbReference type="Gene3D" id="3.20.20.510">
    <property type="entry name" value="Uncharacterised protein PF12979, DUF3863"/>
    <property type="match status" value="1"/>
</dbReference>
<dbReference type="RefSeq" id="WP_183476070.1">
    <property type="nucleotide sequence ID" value="NZ_JACHWX010000009.1"/>
</dbReference>
<proteinExistence type="predicted"/>
<dbReference type="EMBL" id="JACHWX010000009">
    <property type="protein sequence ID" value="MBB3056775.1"/>
    <property type="molecule type" value="Genomic_DNA"/>
</dbReference>
<evidence type="ECO:0008006" key="4">
    <source>
        <dbReference type="Google" id="ProtNLM"/>
    </source>
</evidence>
<keyword evidence="1" id="KW-0732">Signal</keyword>
<comment type="caution">
    <text evidence="2">The sequence shown here is derived from an EMBL/GenBank/DDBJ whole genome shotgun (WGS) entry which is preliminary data.</text>
</comment>
<dbReference type="AlphaFoldDB" id="A0A839SEQ0"/>
<gene>
    <name evidence="2" type="ORF">FHS11_003201</name>
</gene>
<evidence type="ECO:0000313" key="2">
    <source>
        <dbReference type="EMBL" id="MBB3056775.1"/>
    </source>
</evidence>
<protein>
    <recommendedName>
        <fullName evidence="4">Glycoside hydrolase family 42 N-terminal domain-containing protein</fullName>
    </recommendedName>
</protein>
<sequence length="556" mass="63165">MKKYWLVVLVLAGVSPVLSFTTTVRHPGILAKGIDHPKIVNIVNFIRLLEPRDPKITEDVLYQTVVKQVAIMKKYKLGGTFLLQYDALLDPRYQKLLKSLPRDSCEIGAWWEIPQPLVERAGLKWRGRYPWDWRANIGFSTGYSPAEREKLADVYMRDFRKIFGYYPKSVASWFIDAHTLNYMYQKYHIVASANCKDQYGTDGYTLWGGYWNQAYYPSKINSYMPAQDEAGQIPVPIFRMLGSDPVRQYDNGLGSARQGVTTLEPVYEHAGGDSTWVNWFFKEFTRGASMEFAYTQAGQENSFTWDAMAKGFEIQMPLIARLKAEHKIKVETLAASGMWFRKKYKVTPATSETVTKDIDGGNRKTVWFDSRFYRANLLWENNTLKFRDIHLFNQKFPSVYETNAATSNECTFFTLPLVDGYIWSSAGKIAGLQFKAIKDGKEILLEGKDPVVEDATPGKLKISWPLTSFAAVLKIALTEQELKITVSGNNTIDWYLDLATGPNASLPFKKISAHEVAAVFEGMKYKAIAVRGSFSVPLNGAVFRMNPENNTLVLKL</sequence>
<keyword evidence="3" id="KW-1185">Reference proteome</keyword>
<evidence type="ECO:0000256" key="1">
    <source>
        <dbReference type="SAM" id="SignalP"/>
    </source>
</evidence>
<dbReference type="Proteomes" id="UP000539265">
    <property type="component" value="Unassembled WGS sequence"/>
</dbReference>
<organism evidence="2 3">
    <name type="scientific">Mucilaginibacter gotjawali</name>
    <dbReference type="NCBI Taxonomy" id="1550579"/>
    <lineage>
        <taxon>Bacteria</taxon>
        <taxon>Pseudomonadati</taxon>
        <taxon>Bacteroidota</taxon>
        <taxon>Sphingobacteriia</taxon>
        <taxon>Sphingobacteriales</taxon>
        <taxon>Sphingobacteriaceae</taxon>
        <taxon>Mucilaginibacter</taxon>
    </lineage>
</organism>
<evidence type="ECO:0000313" key="3">
    <source>
        <dbReference type="Proteomes" id="UP000539265"/>
    </source>
</evidence>
<name>A0A839SEQ0_9SPHI</name>
<feature type="signal peptide" evidence="1">
    <location>
        <begin position="1"/>
        <end position="19"/>
    </location>
</feature>
<feature type="chain" id="PRO_5032796914" description="Glycoside hydrolase family 42 N-terminal domain-containing protein" evidence="1">
    <location>
        <begin position="20"/>
        <end position="556"/>
    </location>
</feature>